<dbReference type="InterPro" id="IPR023302">
    <property type="entry name" value="Pept_S9A_N"/>
</dbReference>
<dbReference type="InterPro" id="IPR011042">
    <property type="entry name" value="6-blade_b-propeller_TolB-like"/>
</dbReference>
<dbReference type="Proteomes" id="UP001056381">
    <property type="component" value="Chromosome"/>
</dbReference>
<proteinExistence type="predicted"/>
<keyword evidence="1" id="KW-0645">Protease</keyword>
<dbReference type="Pfam" id="PF02897">
    <property type="entry name" value="Peptidase_S9_N"/>
    <property type="match status" value="1"/>
</dbReference>
<accession>A0A9Q8TYG6</accession>
<dbReference type="GO" id="GO:0006508">
    <property type="term" value="P:proteolysis"/>
    <property type="evidence" value="ECO:0007669"/>
    <property type="project" value="UniProtKB-KW"/>
</dbReference>
<evidence type="ECO:0000256" key="3">
    <source>
        <dbReference type="ARBA" id="ARBA00022825"/>
    </source>
</evidence>
<sequence>MKKIILILFLASIFVQTQVETRTLNNGNLILEDVPNVPEEIKKDLKGYQNIRSASFRGFKPDNEGVFISTRFGDVGQLHVVDKPLGMRKQVTFFDEPIGSVSVQPNGGLIAFTMDSGGSENAQIYVMNPENGRTVLVSDGESRNGSVLWSRNGEKIAFGTTRRNGASNDVWVMDYKYPEQAKMIFASPDGTSWTPADWSKDSKKILMQNYISVTSSRIFIVDTETGESELVPNKEDSSNLALAFGASGRGFFFLTDQFGQFRQLAYKSLTNGRVKIISESIPWNIEGFAISKDRKRAAFIANEGGFSVLYLMDARSFKFKKVEMKSKGLIGGIKFSDNGKKLGLSLNNATSPSETYIVNLGKRNLDYIDVVQWTESEVGGLNTDEFVLPNLISFKSFDDLQVPAFIYKPKDVTEPVPVIITIHGGPESQYRPRFSSSIQQWVKRLGAAVIAPNVRGSNGYGKDYLKMDNGYKREDSVKDIGALLDWVKTQPDLDSDRVAVIGGSYGGYMVLASAVYYSDQLVGAVDRVGISNFVTFLKNTEDYRRDLRRVEYGDERDPEMRAFLEKISPNNNVAEIDIPMLVVQGENDPRVPVTESEQVVEALRKEGKTVWYMNALNEGHGFRKKENSDVSQQVTLMFFENYL</sequence>
<dbReference type="SUPFAM" id="SSF53474">
    <property type="entry name" value="alpha/beta-Hydrolases"/>
    <property type="match status" value="1"/>
</dbReference>
<evidence type="ECO:0000313" key="7">
    <source>
        <dbReference type="Proteomes" id="UP001056381"/>
    </source>
</evidence>
<dbReference type="SUPFAM" id="SSF82171">
    <property type="entry name" value="DPP6 N-terminal domain-like"/>
    <property type="match status" value="1"/>
</dbReference>
<dbReference type="InterPro" id="IPR002470">
    <property type="entry name" value="Peptidase_S9A"/>
</dbReference>
<dbReference type="Gene3D" id="2.120.10.30">
    <property type="entry name" value="TolB, C-terminal domain"/>
    <property type="match status" value="1"/>
</dbReference>
<evidence type="ECO:0000259" key="5">
    <source>
        <dbReference type="Pfam" id="PF02897"/>
    </source>
</evidence>
<feature type="domain" description="Peptidase S9A N-terminal" evidence="5">
    <location>
        <begin position="98"/>
        <end position="364"/>
    </location>
</feature>
<evidence type="ECO:0000313" key="6">
    <source>
        <dbReference type="EMBL" id="URQ63141.1"/>
    </source>
</evidence>
<dbReference type="GO" id="GO:0004252">
    <property type="term" value="F:serine-type endopeptidase activity"/>
    <property type="evidence" value="ECO:0007669"/>
    <property type="project" value="InterPro"/>
</dbReference>
<dbReference type="InterPro" id="IPR029058">
    <property type="entry name" value="AB_hydrolase_fold"/>
</dbReference>
<dbReference type="PANTHER" id="PTHR42776:SF27">
    <property type="entry name" value="DIPEPTIDYL PEPTIDASE FAMILY MEMBER 6"/>
    <property type="match status" value="1"/>
</dbReference>
<dbReference type="InterPro" id="IPR001375">
    <property type="entry name" value="Peptidase_S9_cat"/>
</dbReference>
<dbReference type="EMBL" id="CP097966">
    <property type="protein sequence ID" value="URQ63141.1"/>
    <property type="molecule type" value="Genomic_DNA"/>
</dbReference>
<dbReference type="Gene3D" id="3.40.50.1820">
    <property type="entry name" value="alpha/beta hydrolase"/>
    <property type="match status" value="1"/>
</dbReference>
<feature type="domain" description="Peptidase S9 prolyl oligopeptidase catalytic" evidence="4">
    <location>
        <begin position="433"/>
        <end position="643"/>
    </location>
</feature>
<evidence type="ECO:0000256" key="1">
    <source>
        <dbReference type="ARBA" id="ARBA00022670"/>
    </source>
</evidence>
<organism evidence="6 7">
    <name type="scientific">SAR86 cluster bacterium</name>
    <dbReference type="NCBI Taxonomy" id="2030880"/>
    <lineage>
        <taxon>Bacteria</taxon>
        <taxon>Pseudomonadati</taxon>
        <taxon>Pseudomonadota</taxon>
        <taxon>Gammaproteobacteria</taxon>
        <taxon>SAR86 cluster</taxon>
    </lineage>
</organism>
<dbReference type="Pfam" id="PF00326">
    <property type="entry name" value="Peptidase_S9"/>
    <property type="match status" value="1"/>
</dbReference>
<gene>
    <name evidence="6" type="ORF">M9B40_05300</name>
</gene>
<reference evidence="6" key="1">
    <citation type="submission" date="2022-05" db="EMBL/GenBank/DDBJ databases">
        <title>Single-amplified genomics reveal most streamlined microbe among free-living bacteria.</title>
        <authorList>
            <person name="Roda-Garcia J."/>
            <person name="Haro-Moreno J.M."/>
            <person name="Rodriguez-Valera F."/>
            <person name="Almagro-Moreno S."/>
            <person name="Lopez-Perez M."/>
        </authorList>
    </citation>
    <scope>NUCLEOTIDE SEQUENCE</scope>
    <source>
        <strain evidence="6">TMED112-D2-2</strain>
    </source>
</reference>
<evidence type="ECO:0000256" key="2">
    <source>
        <dbReference type="ARBA" id="ARBA00022801"/>
    </source>
</evidence>
<protein>
    <submittedName>
        <fullName evidence="6">S9 family peptidase</fullName>
    </submittedName>
</protein>
<dbReference type="PANTHER" id="PTHR42776">
    <property type="entry name" value="SERINE PEPTIDASE S9 FAMILY MEMBER"/>
    <property type="match status" value="1"/>
</dbReference>
<dbReference type="AlphaFoldDB" id="A0A9Q8TYG6"/>
<keyword evidence="7" id="KW-1185">Reference proteome</keyword>
<evidence type="ECO:0000259" key="4">
    <source>
        <dbReference type="Pfam" id="PF00326"/>
    </source>
</evidence>
<keyword evidence="2" id="KW-0378">Hydrolase</keyword>
<name>A0A9Q8TYG6_9GAMM</name>
<dbReference type="PRINTS" id="PR00862">
    <property type="entry name" value="PROLIGOPTASE"/>
</dbReference>
<keyword evidence="3" id="KW-0720">Serine protease</keyword>